<dbReference type="AlphaFoldDB" id="A0A8R7P959"/>
<proteinExistence type="predicted"/>
<dbReference type="Proteomes" id="UP000015106">
    <property type="component" value="Chromosome 2"/>
</dbReference>
<accession>A0A8R7P959</accession>
<evidence type="ECO:0000313" key="2">
    <source>
        <dbReference type="EnsemblPlants" id="TuG1812G0200000376.01.T01.cds364552"/>
    </source>
</evidence>
<protein>
    <submittedName>
        <fullName evidence="2">Uncharacterized protein</fullName>
    </submittedName>
</protein>
<feature type="region of interest" description="Disordered" evidence="1">
    <location>
        <begin position="1"/>
        <end position="22"/>
    </location>
</feature>
<dbReference type="EnsemblPlants" id="TuG1812G0200000376.01.T01">
    <property type="protein sequence ID" value="TuG1812G0200000376.01.T01.cds364552"/>
    <property type="gene ID" value="TuG1812G0200000376.01"/>
</dbReference>
<sequence>DEQRRIRLGRRKPDGAQEVGEAVKPGAGGLLEPIQGLVEEADVVGVRVVDEAGRQLTVDTLRELALEKGIIDIHLVQRPLVRSGDGEDGANGGRLDDGAERFIEVD</sequence>
<keyword evidence="3" id="KW-1185">Reference proteome</keyword>
<name>A0A8R7P959_TRIUA</name>
<reference evidence="2" key="2">
    <citation type="submission" date="2018-03" db="EMBL/GenBank/DDBJ databases">
        <title>The Triticum urartu genome reveals the dynamic nature of wheat genome evolution.</title>
        <authorList>
            <person name="Ling H."/>
            <person name="Ma B."/>
            <person name="Shi X."/>
            <person name="Liu H."/>
            <person name="Dong L."/>
            <person name="Sun H."/>
            <person name="Cao Y."/>
            <person name="Gao Q."/>
            <person name="Zheng S."/>
            <person name="Li Y."/>
            <person name="Yu Y."/>
            <person name="Du H."/>
            <person name="Qi M."/>
            <person name="Li Y."/>
            <person name="Yu H."/>
            <person name="Cui Y."/>
            <person name="Wang N."/>
            <person name="Chen C."/>
            <person name="Wu H."/>
            <person name="Zhao Y."/>
            <person name="Zhang J."/>
            <person name="Li Y."/>
            <person name="Zhou W."/>
            <person name="Zhang B."/>
            <person name="Hu W."/>
            <person name="Eijk M."/>
            <person name="Tang J."/>
            <person name="Witsenboer H."/>
            <person name="Zhao S."/>
            <person name="Li Z."/>
            <person name="Zhang A."/>
            <person name="Wang D."/>
            <person name="Liang C."/>
        </authorList>
    </citation>
    <scope>NUCLEOTIDE SEQUENCE [LARGE SCALE GENOMIC DNA]</scope>
    <source>
        <strain evidence="2">cv. G1812</strain>
    </source>
</reference>
<feature type="compositionally biased region" description="Basic and acidic residues" evidence="1">
    <location>
        <begin position="94"/>
        <end position="106"/>
    </location>
</feature>
<feature type="compositionally biased region" description="Basic and acidic residues" evidence="1">
    <location>
        <begin position="1"/>
        <end position="15"/>
    </location>
</feature>
<organism evidence="2 3">
    <name type="scientific">Triticum urartu</name>
    <name type="common">Red wild einkorn</name>
    <name type="synonym">Crithodium urartu</name>
    <dbReference type="NCBI Taxonomy" id="4572"/>
    <lineage>
        <taxon>Eukaryota</taxon>
        <taxon>Viridiplantae</taxon>
        <taxon>Streptophyta</taxon>
        <taxon>Embryophyta</taxon>
        <taxon>Tracheophyta</taxon>
        <taxon>Spermatophyta</taxon>
        <taxon>Magnoliopsida</taxon>
        <taxon>Liliopsida</taxon>
        <taxon>Poales</taxon>
        <taxon>Poaceae</taxon>
        <taxon>BOP clade</taxon>
        <taxon>Pooideae</taxon>
        <taxon>Triticodae</taxon>
        <taxon>Triticeae</taxon>
        <taxon>Triticinae</taxon>
        <taxon>Triticum</taxon>
    </lineage>
</organism>
<reference evidence="2" key="3">
    <citation type="submission" date="2022-06" db="UniProtKB">
        <authorList>
            <consortium name="EnsemblPlants"/>
        </authorList>
    </citation>
    <scope>IDENTIFICATION</scope>
</reference>
<feature type="region of interest" description="Disordered" evidence="1">
    <location>
        <begin position="82"/>
        <end position="106"/>
    </location>
</feature>
<evidence type="ECO:0000313" key="3">
    <source>
        <dbReference type="Proteomes" id="UP000015106"/>
    </source>
</evidence>
<reference evidence="3" key="1">
    <citation type="journal article" date="2013" name="Nature">
        <title>Draft genome of the wheat A-genome progenitor Triticum urartu.</title>
        <authorList>
            <person name="Ling H.Q."/>
            <person name="Zhao S."/>
            <person name="Liu D."/>
            <person name="Wang J."/>
            <person name="Sun H."/>
            <person name="Zhang C."/>
            <person name="Fan H."/>
            <person name="Li D."/>
            <person name="Dong L."/>
            <person name="Tao Y."/>
            <person name="Gao C."/>
            <person name="Wu H."/>
            <person name="Li Y."/>
            <person name="Cui Y."/>
            <person name="Guo X."/>
            <person name="Zheng S."/>
            <person name="Wang B."/>
            <person name="Yu K."/>
            <person name="Liang Q."/>
            <person name="Yang W."/>
            <person name="Lou X."/>
            <person name="Chen J."/>
            <person name="Feng M."/>
            <person name="Jian J."/>
            <person name="Zhang X."/>
            <person name="Luo G."/>
            <person name="Jiang Y."/>
            <person name="Liu J."/>
            <person name="Wang Z."/>
            <person name="Sha Y."/>
            <person name="Zhang B."/>
            <person name="Wu H."/>
            <person name="Tang D."/>
            <person name="Shen Q."/>
            <person name="Xue P."/>
            <person name="Zou S."/>
            <person name="Wang X."/>
            <person name="Liu X."/>
            <person name="Wang F."/>
            <person name="Yang Y."/>
            <person name="An X."/>
            <person name="Dong Z."/>
            <person name="Zhang K."/>
            <person name="Zhang X."/>
            <person name="Luo M.C."/>
            <person name="Dvorak J."/>
            <person name="Tong Y."/>
            <person name="Wang J."/>
            <person name="Yang H."/>
            <person name="Li Z."/>
            <person name="Wang D."/>
            <person name="Zhang A."/>
            <person name="Wang J."/>
        </authorList>
    </citation>
    <scope>NUCLEOTIDE SEQUENCE</scope>
    <source>
        <strain evidence="3">cv. G1812</strain>
    </source>
</reference>
<evidence type="ECO:0000256" key="1">
    <source>
        <dbReference type="SAM" id="MobiDB-lite"/>
    </source>
</evidence>
<dbReference type="Gramene" id="TuG1812G0200000376.01.T01">
    <property type="protein sequence ID" value="TuG1812G0200000376.01.T01.cds364552"/>
    <property type="gene ID" value="TuG1812G0200000376.01"/>
</dbReference>